<dbReference type="EMBL" id="CP003984">
    <property type="protein sequence ID" value="AII88484.1"/>
    <property type="molecule type" value="Genomic_DNA"/>
</dbReference>
<keyword evidence="1" id="KW-0812">Transmembrane</keyword>
<dbReference type="NCBIfam" id="TIGR03054">
    <property type="entry name" value="photo_alph_chp1"/>
    <property type="match status" value="1"/>
</dbReference>
<organism evidence="2 3">
    <name type="scientific">Planktomarina temperata RCA23</name>
    <dbReference type="NCBI Taxonomy" id="666509"/>
    <lineage>
        <taxon>Bacteria</taxon>
        <taxon>Pseudomonadati</taxon>
        <taxon>Pseudomonadota</taxon>
        <taxon>Alphaproteobacteria</taxon>
        <taxon>Rhodobacterales</taxon>
        <taxon>Paracoccaceae</taxon>
        <taxon>Planktomarina</taxon>
    </lineage>
</organism>
<accession>A0AAN0RLN1</accession>
<reference evidence="2 3" key="1">
    <citation type="journal article" date="2014" name="ISME J.">
        <title>Adaptation of an abundant Roseobacter RCA organism to pelagic systems revealed by genomic and transcriptomic analyses.</title>
        <authorList>
            <person name="Voget S."/>
            <person name="Wemheuer B."/>
            <person name="Brinkhoff T."/>
            <person name="Vollmers J."/>
            <person name="Dietrich S."/>
            <person name="Giebel H.A."/>
            <person name="Beardsley C."/>
            <person name="Sardemann C."/>
            <person name="Bakenhus I."/>
            <person name="Billerbeck S."/>
            <person name="Daniel R."/>
            <person name="Simon M."/>
        </authorList>
    </citation>
    <scope>NUCLEOTIDE SEQUENCE [LARGE SCALE GENOMIC DNA]</scope>
    <source>
        <strain evidence="2 3">RCA23</strain>
    </source>
</reference>
<gene>
    <name evidence="2" type="ORF">RCA23_c29840</name>
</gene>
<keyword evidence="3" id="KW-1185">Reference proteome</keyword>
<dbReference type="InterPro" id="IPR017495">
    <property type="entry name" value="PuhC"/>
</dbReference>
<proteinExistence type="predicted"/>
<evidence type="ECO:0000313" key="2">
    <source>
        <dbReference type="EMBL" id="AII88484.1"/>
    </source>
</evidence>
<feature type="transmembrane region" description="Helical" evidence="1">
    <location>
        <begin position="22"/>
        <end position="41"/>
    </location>
</feature>
<name>A0AAN0RLN1_9RHOB</name>
<evidence type="ECO:0008006" key="4">
    <source>
        <dbReference type="Google" id="ProtNLM"/>
    </source>
</evidence>
<keyword evidence="1" id="KW-1133">Transmembrane helix</keyword>
<dbReference type="KEGG" id="ptp:RCA23_c29840"/>
<keyword evidence="1" id="KW-0472">Membrane</keyword>
<protein>
    <recommendedName>
        <fullName evidence="4">Photosynthetic complex assembly protein</fullName>
    </recommendedName>
</protein>
<evidence type="ECO:0000256" key="1">
    <source>
        <dbReference type="SAM" id="Phobius"/>
    </source>
</evidence>
<dbReference type="RefSeq" id="WP_044051023.1">
    <property type="nucleotide sequence ID" value="NZ_CP003984.1"/>
</dbReference>
<dbReference type="AlphaFoldDB" id="A0AAN0RLN1"/>
<evidence type="ECO:0000313" key="3">
    <source>
        <dbReference type="Proteomes" id="UP000028680"/>
    </source>
</evidence>
<dbReference type="Proteomes" id="UP000028680">
    <property type="component" value="Chromosome"/>
</dbReference>
<sequence>MPTTNSLAAQMKHRDRDMVPKVLVQAMFTLMIAAVLLVAYARLTDRPVIGVAPHSDIVAELEITLVGNRSDGIAVLDADGRQIAHSNDHKAGFIDVIWVTTTRERIVHDTDTQAPLRLVRRENGNVAILDDTTGWSIELIGYGQDNVAAFAKLID</sequence>